<evidence type="ECO:0000313" key="3">
    <source>
        <dbReference type="Proteomes" id="UP000784294"/>
    </source>
</evidence>
<organism evidence="2 3">
    <name type="scientific">Protopolystoma xenopodis</name>
    <dbReference type="NCBI Taxonomy" id="117903"/>
    <lineage>
        <taxon>Eukaryota</taxon>
        <taxon>Metazoa</taxon>
        <taxon>Spiralia</taxon>
        <taxon>Lophotrochozoa</taxon>
        <taxon>Platyhelminthes</taxon>
        <taxon>Monogenea</taxon>
        <taxon>Polyopisthocotylea</taxon>
        <taxon>Polystomatidea</taxon>
        <taxon>Polystomatidae</taxon>
        <taxon>Protopolystoma</taxon>
    </lineage>
</organism>
<name>A0A3S4ZDN2_9PLAT</name>
<sequence length="239" mass="26668">MEEMRRSMAEHFGLVPVDEVKFQTRQARLHRELSATSRLGKSSRLDPSLTCKLPTKTADRHNPPSGHLTDSVGTQVPTYPFDRLSFRKRIGRIPESGKRRNTFSRAEDAAGVVGQAHSLPMQLSQGPLSFSIAVNGGTKHKVTEQQIWPKAQLISELLLDRLTSPVARLHRHDDNRALEEATRIKPTELRLLRGAHGKEQSARRLLGHITPPPIPNVLLPMRLDGKNNCTRGKLATGKI</sequence>
<proteinExistence type="predicted"/>
<evidence type="ECO:0000313" key="2">
    <source>
        <dbReference type="EMBL" id="VEL08851.1"/>
    </source>
</evidence>
<protein>
    <submittedName>
        <fullName evidence="2">Uncharacterized protein</fullName>
    </submittedName>
</protein>
<gene>
    <name evidence="2" type="ORF">PXEA_LOCUS2291</name>
</gene>
<evidence type="ECO:0000256" key="1">
    <source>
        <dbReference type="SAM" id="MobiDB-lite"/>
    </source>
</evidence>
<feature type="region of interest" description="Disordered" evidence="1">
    <location>
        <begin position="54"/>
        <end position="74"/>
    </location>
</feature>
<reference evidence="2" key="1">
    <citation type="submission" date="2018-11" db="EMBL/GenBank/DDBJ databases">
        <authorList>
            <consortium name="Pathogen Informatics"/>
        </authorList>
    </citation>
    <scope>NUCLEOTIDE SEQUENCE</scope>
</reference>
<dbReference type="EMBL" id="CAAALY010004885">
    <property type="protein sequence ID" value="VEL08851.1"/>
    <property type="molecule type" value="Genomic_DNA"/>
</dbReference>
<dbReference type="AlphaFoldDB" id="A0A3S4ZDN2"/>
<accession>A0A3S4ZDN2</accession>
<keyword evidence="3" id="KW-1185">Reference proteome</keyword>
<comment type="caution">
    <text evidence="2">The sequence shown here is derived from an EMBL/GenBank/DDBJ whole genome shotgun (WGS) entry which is preliminary data.</text>
</comment>
<dbReference type="Proteomes" id="UP000784294">
    <property type="component" value="Unassembled WGS sequence"/>
</dbReference>